<reference evidence="4 5" key="1">
    <citation type="submission" date="2016-07" db="EMBL/GenBank/DDBJ databases">
        <title>Multi-omics approach to identify versatile polysaccharide utilization systems of a marine flavobacterium Gramella flava.</title>
        <authorList>
            <person name="Tang K."/>
        </authorList>
    </citation>
    <scope>NUCLEOTIDE SEQUENCE [LARGE SCALE GENOMIC DNA]</scope>
    <source>
        <strain evidence="4 5">JLT2011</strain>
    </source>
</reference>
<dbReference type="Proteomes" id="UP000186230">
    <property type="component" value="Chromosome"/>
</dbReference>
<feature type="domain" description="Secretion system C-terminal sorting" evidence="3">
    <location>
        <begin position="1237"/>
        <end position="1303"/>
    </location>
</feature>
<sequence length="1313" mass="141347">MKQKLPYLLIFLGFLLSTNLGFAQTVFINEIHYDNAGGDTNERIEIAGPAGTDLTGWKLMLYNGSGGTEYATETLTEIIPDSGTGFGYIVVSPSSFQNGPDGIALIDNADNVIQFLSYEAAFMAVGGPADGMMSTEIGVEESGSTPADFSLQLGGEGTEYTDFTWQTELASTFGEVNANQQLGTVQPIVFINEIHYDNAGTDTGEAIEIVATAGTDLSGYSLVLYNGSNGASYSTENLSGIVADEQSGYGFTVIYPGSFQNGSPDGLALVDPDGNVLQFLSYEGSFSATNGPASGMTSTDIGVEESGSEFNSSLQLGGQGLKYEDFSWQAEQLGTFGAVNTNQLFEEGTVDPEPEPVNGIAFINELHYDNDSSDTGEAVEIAGTAGLNLNGYTLVFYNGNGGAIYKSQDLSGTLSEQDNGYGTLSFEVSGIQNGAPDGLALVDPDGAVIQFLSYEGTFTAVEGPAAGMESTDIGVAEPGNNSAGYSLQLAGEGSYYEDFSWTGPITNTFGAVNTNQKFVQPVPVLFVNELHYDNSGGDVGEGIEVAGTAGLDLTGYSIAFYNGNGGDVYKTENLSGVLPNQDNGYGTLSFEVSGIQNGAPDGLALINPEGNVIQFLSYEGSFVATSGPAAGLESTDIAVTEPGPVEYSLQLQGTGKVYEDFIWIGPVPNTFGSVNSRQSFGEPTSEPEKIISIAEAREKADEQIVTVAGTFTVVNEIGGPAYIQDKNGAIAIYDENIFENENFKIGDSIKLTAIKTTYFEQVELVSAIEIMDLGEATQPIVPKEISLNELDQYPDQLVQVSNIQFAEEEIGKLVRGGENFRISDASGDGDLRIDHDTKDLLYGVIPESCSSVTGIAADVYFNIIPRSSDDFSCLEKFDGDNGLDISYDQTLDVVTWNLEFFGFYKNNSAPAPEAIQKEAVKSRIIELNADLIAVEEVVNVELFAEMVSELEGYDFILSDAVSYPNSNDPEFGTQRIGFIYKTDVIDVKESKVLLESIHPYYNGDDRSFITDASYPTGDADQFWSSGRLPFLIETTVTLDGQSQDYDFVVIHAKSGSSAEDYQRREFDNKVLKDSLDTYYAGSNLMVLGDFNDDIDQTIADTYATASSYYEFINSEDYEFVTRRLSEEGFNSTLNYSDIIDHIMISDELSDNYVEGSASVRYDLYTADYGSTASDHFAVSARFSLFESADNGKNNPDMVQVCFNGHTQFVSENAVANLLKKGAVLGKCEGTQELYATPNPVESTTIISLEGFKNGQAKLNIYSLSGNLLASERIQVKNATAELELNMSGYLPGLYIIQVQNSFGQLETIKVVKK</sequence>
<dbReference type="PANTHER" id="PTHR42834">
    <property type="entry name" value="ENDONUCLEASE/EXONUCLEASE/PHOSPHATASE FAMILY PROTEIN (AFU_ORTHOLOGUE AFUA_3G09210)"/>
    <property type="match status" value="1"/>
</dbReference>
<name>A0A1L7HZL9_9FLAO</name>
<evidence type="ECO:0000256" key="1">
    <source>
        <dbReference type="ARBA" id="ARBA00022729"/>
    </source>
</evidence>
<dbReference type="Pfam" id="PF18962">
    <property type="entry name" value="Por_Secre_tail"/>
    <property type="match status" value="1"/>
</dbReference>
<feature type="domain" description="Endonuclease/exonuclease/phosphatase" evidence="2">
    <location>
        <begin position="894"/>
        <end position="1175"/>
    </location>
</feature>
<keyword evidence="5" id="KW-1185">Reference proteome</keyword>
<evidence type="ECO:0000313" key="4">
    <source>
        <dbReference type="EMBL" id="APU66779.1"/>
    </source>
</evidence>
<dbReference type="GO" id="GO:0003824">
    <property type="term" value="F:catalytic activity"/>
    <property type="evidence" value="ECO:0007669"/>
    <property type="project" value="InterPro"/>
</dbReference>
<dbReference type="SUPFAM" id="SSF56219">
    <property type="entry name" value="DNase I-like"/>
    <property type="match status" value="1"/>
</dbReference>
<dbReference type="InterPro" id="IPR026444">
    <property type="entry name" value="Secre_tail"/>
</dbReference>
<evidence type="ECO:0000259" key="3">
    <source>
        <dbReference type="Pfam" id="PF18962"/>
    </source>
</evidence>
<dbReference type="InterPro" id="IPR036691">
    <property type="entry name" value="Endo/exonu/phosph_ase_sf"/>
</dbReference>
<evidence type="ECO:0000259" key="2">
    <source>
        <dbReference type="Pfam" id="PF03372"/>
    </source>
</evidence>
<dbReference type="NCBIfam" id="TIGR04183">
    <property type="entry name" value="Por_Secre_tail"/>
    <property type="match status" value="1"/>
</dbReference>
<protein>
    <submittedName>
        <fullName evidence="4">Uncharacterized protein</fullName>
    </submittedName>
</protein>
<dbReference type="Gene3D" id="3.60.10.10">
    <property type="entry name" value="Endonuclease/exonuclease/phosphatase"/>
    <property type="match status" value="1"/>
</dbReference>
<dbReference type="Pfam" id="PF03372">
    <property type="entry name" value="Exo_endo_phos"/>
    <property type="match status" value="1"/>
</dbReference>
<proteinExistence type="predicted"/>
<dbReference type="PANTHER" id="PTHR42834:SF1">
    <property type="entry name" value="ENDONUCLEASE_EXONUCLEASE_PHOSPHATASE FAMILY PROTEIN (AFU_ORTHOLOGUE AFUA_3G09210)"/>
    <property type="match status" value="1"/>
</dbReference>
<dbReference type="OrthoDB" id="5500612at2"/>
<dbReference type="STRING" id="1229726.GRFL_0055"/>
<evidence type="ECO:0000313" key="5">
    <source>
        <dbReference type="Proteomes" id="UP000186230"/>
    </source>
</evidence>
<dbReference type="KEGG" id="gfl:GRFL_0055"/>
<gene>
    <name evidence="4" type="ORF">GRFL_0055</name>
</gene>
<dbReference type="InterPro" id="IPR005135">
    <property type="entry name" value="Endo/exonuclease/phosphatase"/>
</dbReference>
<accession>A0A1L7HZL9</accession>
<dbReference type="EMBL" id="CP016359">
    <property type="protein sequence ID" value="APU66779.1"/>
    <property type="molecule type" value="Genomic_DNA"/>
</dbReference>
<keyword evidence="1" id="KW-0732">Signal</keyword>
<dbReference type="RefSeq" id="WP_083642457.1">
    <property type="nucleotide sequence ID" value="NZ_AMRU01000010.1"/>
</dbReference>
<organism evidence="4 5">
    <name type="scientific">Christiangramia flava JLT2011</name>
    <dbReference type="NCBI Taxonomy" id="1229726"/>
    <lineage>
        <taxon>Bacteria</taxon>
        <taxon>Pseudomonadati</taxon>
        <taxon>Bacteroidota</taxon>
        <taxon>Flavobacteriia</taxon>
        <taxon>Flavobacteriales</taxon>
        <taxon>Flavobacteriaceae</taxon>
        <taxon>Christiangramia</taxon>
    </lineage>
</organism>